<dbReference type="OrthoDB" id="1681765at2759"/>
<dbReference type="Proteomes" id="UP000554482">
    <property type="component" value="Unassembled WGS sequence"/>
</dbReference>
<dbReference type="InterPro" id="IPR027806">
    <property type="entry name" value="HARBI1_dom"/>
</dbReference>
<name>A0A7J6URP5_THATH</name>
<organism evidence="4 5">
    <name type="scientific">Thalictrum thalictroides</name>
    <name type="common">Rue-anemone</name>
    <name type="synonym">Anemone thalictroides</name>
    <dbReference type="NCBI Taxonomy" id="46969"/>
    <lineage>
        <taxon>Eukaryota</taxon>
        <taxon>Viridiplantae</taxon>
        <taxon>Streptophyta</taxon>
        <taxon>Embryophyta</taxon>
        <taxon>Tracheophyta</taxon>
        <taxon>Spermatophyta</taxon>
        <taxon>Magnoliopsida</taxon>
        <taxon>Ranunculales</taxon>
        <taxon>Ranunculaceae</taxon>
        <taxon>Thalictroideae</taxon>
        <taxon>Thalictrum</taxon>
    </lineage>
</organism>
<dbReference type="Pfam" id="PF13359">
    <property type="entry name" value="DDE_Tnp_4"/>
    <property type="match status" value="1"/>
</dbReference>
<dbReference type="EMBL" id="JABWDY010044290">
    <property type="protein sequence ID" value="KAF5175253.1"/>
    <property type="molecule type" value="Genomic_DNA"/>
</dbReference>
<dbReference type="GO" id="GO:0046872">
    <property type="term" value="F:metal ion binding"/>
    <property type="evidence" value="ECO:0007669"/>
    <property type="project" value="UniProtKB-KW"/>
</dbReference>
<evidence type="ECO:0000256" key="1">
    <source>
        <dbReference type="ARBA" id="ARBA00001968"/>
    </source>
</evidence>
<proteinExistence type="predicted"/>
<comment type="caution">
    <text evidence="4">The sequence shown here is derived from an EMBL/GenBank/DDBJ whole genome shotgun (WGS) entry which is preliminary data.</text>
</comment>
<reference evidence="4 5" key="1">
    <citation type="submission" date="2020-06" db="EMBL/GenBank/DDBJ databases">
        <title>Transcriptomic and genomic resources for Thalictrum thalictroides and T. hernandezii: Facilitating candidate gene discovery in an emerging model plant lineage.</title>
        <authorList>
            <person name="Arias T."/>
            <person name="Riano-Pachon D.M."/>
            <person name="Di Stilio V.S."/>
        </authorList>
    </citation>
    <scope>NUCLEOTIDE SEQUENCE [LARGE SCALE GENOMIC DNA]</scope>
    <source>
        <strain evidence="5">cv. WT478/WT964</strain>
        <tissue evidence="4">Leaves</tissue>
    </source>
</reference>
<keyword evidence="5" id="KW-1185">Reference proteome</keyword>
<evidence type="ECO:0000259" key="3">
    <source>
        <dbReference type="Pfam" id="PF13359"/>
    </source>
</evidence>
<accession>A0A7J6URP5</accession>
<feature type="domain" description="DDE Tnp4" evidence="3">
    <location>
        <begin position="2"/>
        <end position="76"/>
    </location>
</feature>
<protein>
    <recommendedName>
        <fullName evidence="3">DDE Tnp4 domain-containing protein</fullName>
    </recommendedName>
</protein>
<comment type="cofactor">
    <cofactor evidence="1">
        <name>a divalent metal cation</name>
        <dbReference type="ChEBI" id="CHEBI:60240"/>
    </cofactor>
</comment>
<sequence>MCPYKGGPRYWLPQFKAGGPARGKEEKFNHAHSKLRNVIERSFGVLKAQFPILKKMPPYDLPTQRNIVIATMTIHNYLRRYSFTDDLFRQYENEDVVLEPPPRMGYEDPPPTANDIFKKEEQIYMKALREQIANHLRVVEVKMWTKRNGLVNSSADPDPVVMIEPSVVPDEDEVLFMSYDLDIDICSQIHLSFSNIG</sequence>
<gene>
    <name evidence="4" type="ORF">FRX31_035160</name>
</gene>
<dbReference type="AlphaFoldDB" id="A0A7J6URP5"/>
<evidence type="ECO:0000313" key="4">
    <source>
        <dbReference type="EMBL" id="KAF5175253.1"/>
    </source>
</evidence>
<evidence type="ECO:0000313" key="5">
    <source>
        <dbReference type="Proteomes" id="UP000554482"/>
    </source>
</evidence>
<evidence type="ECO:0000256" key="2">
    <source>
        <dbReference type="ARBA" id="ARBA00022723"/>
    </source>
</evidence>
<keyword evidence="2" id="KW-0479">Metal-binding</keyword>